<dbReference type="PANTHER" id="PTHR11229:SF16">
    <property type="entry name" value="LARGE RIBOSOMAL SUBUNIT PROTEIN UL3C"/>
    <property type="match status" value="1"/>
</dbReference>
<dbReference type="NCBIfam" id="TIGR03625">
    <property type="entry name" value="L3_bact"/>
    <property type="match status" value="1"/>
</dbReference>
<gene>
    <name evidence="7" type="primary">rplC</name>
    <name evidence="11" type="ORF">FTW19_16175</name>
</gene>
<dbReference type="Gene3D" id="2.40.30.10">
    <property type="entry name" value="Translation factors"/>
    <property type="match status" value="1"/>
</dbReference>
<dbReference type="GO" id="GO:0022625">
    <property type="term" value="C:cytosolic large ribosomal subunit"/>
    <property type="evidence" value="ECO:0007669"/>
    <property type="project" value="TreeGrafter"/>
</dbReference>
<comment type="subunit">
    <text evidence="7 9">Part of the 50S ribosomal subunit. Forms a cluster with proteins L14 and L19.</text>
</comment>
<dbReference type="HAMAP" id="MF_01325_B">
    <property type="entry name" value="Ribosomal_uL3_B"/>
    <property type="match status" value="1"/>
</dbReference>
<dbReference type="KEGG" id="talb:FTW19_16175"/>
<dbReference type="PROSITE" id="PS00474">
    <property type="entry name" value="RIBOSOMAL_L3"/>
    <property type="match status" value="1"/>
</dbReference>
<dbReference type="AlphaFoldDB" id="A0A5B9EB52"/>
<keyword evidence="4 7" id="KW-0689">Ribosomal protein</keyword>
<keyword evidence="3 7" id="KW-0694">RNA-binding</keyword>
<evidence type="ECO:0000256" key="2">
    <source>
        <dbReference type="ARBA" id="ARBA00022730"/>
    </source>
</evidence>
<evidence type="ECO:0000313" key="11">
    <source>
        <dbReference type="EMBL" id="QEE29398.1"/>
    </source>
</evidence>
<dbReference type="InterPro" id="IPR009000">
    <property type="entry name" value="Transl_B-barrel_sf"/>
</dbReference>
<dbReference type="FunFam" id="2.40.30.10:FF:000004">
    <property type="entry name" value="50S ribosomal protein L3"/>
    <property type="match status" value="1"/>
</dbReference>
<dbReference type="GO" id="GO:0003735">
    <property type="term" value="F:structural constituent of ribosome"/>
    <property type="evidence" value="ECO:0007669"/>
    <property type="project" value="UniProtKB-UniRule"/>
</dbReference>
<dbReference type="PANTHER" id="PTHR11229">
    <property type="entry name" value="50S RIBOSOMAL PROTEIN L3"/>
    <property type="match status" value="1"/>
</dbReference>
<keyword evidence="12" id="KW-1185">Reference proteome</keyword>
<dbReference type="Gene3D" id="3.30.160.810">
    <property type="match status" value="1"/>
</dbReference>
<accession>A0A5B9EB52</accession>
<dbReference type="EMBL" id="CP042806">
    <property type="protein sequence ID" value="QEE29398.1"/>
    <property type="molecule type" value="Genomic_DNA"/>
</dbReference>
<evidence type="ECO:0000256" key="5">
    <source>
        <dbReference type="ARBA" id="ARBA00023274"/>
    </source>
</evidence>
<keyword evidence="2 7" id="KW-0699">rRNA-binding</keyword>
<protein>
    <recommendedName>
        <fullName evidence="6 7">Large ribosomal subunit protein uL3</fullName>
    </recommendedName>
</protein>
<evidence type="ECO:0000256" key="9">
    <source>
        <dbReference type="RuleBase" id="RU003906"/>
    </source>
</evidence>
<comment type="function">
    <text evidence="7 9">One of the primary rRNA binding proteins, it binds directly near the 3'-end of the 23S rRNA, where it nucleates assembly of the 50S subunit.</text>
</comment>
<comment type="similarity">
    <text evidence="1 7 8">Belongs to the universal ribosomal protein uL3 family.</text>
</comment>
<proteinExistence type="inferred from homology"/>
<dbReference type="OrthoDB" id="9806135at2"/>
<evidence type="ECO:0000256" key="1">
    <source>
        <dbReference type="ARBA" id="ARBA00006540"/>
    </source>
</evidence>
<keyword evidence="5 7" id="KW-0687">Ribonucleoprotein</keyword>
<evidence type="ECO:0000256" key="7">
    <source>
        <dbReference type="HAMAP-Rule" id="MF_01325"/>
    </source>
</evidence>
<evidence type="ECO:0000256" key="3">
    <source>
        <dbReference type="ARBA" id="ARBA00022884"/>
    </source>
</evidence>
<dbReference type="GO" id="GO:0019843">
    <property type="term" value="F:rRNA binding"/>
    <property type="evidence" value="ECO:0007669"/>
    <property type="project" value="UniProtKB-UniRule"/>
</dbReference>
<dbReference type="Pfam" id="PF00297">
    <property type="entry name" value="Ribosomal_L3"/>
    <property type="match status" value="1"/>
</dbReference>
<dbReference type="InterPro" id="IPR019926">
    <property type="entry name" value="Ribosomal_uL3_CS"/>
</dbReference>
<evidence type="ECO:0000256" key="4">
    <source>
        <dbReference type="ARBA" id="ARBA00022980"/>
    </source>
</evidence>
<feature type="compositionally biased region" description="Basic residues" evidence="10">
    <location>
        <begin position="237"/>
        <end position="247"/>
    </location>
</feature>
<dbReference type="InterPro" id="IPR019927">
    <property type="entry name" value="Ribosomal_uL3_bac/org-type"/>
</dbReference>
<evidence type="ECO:0000256" key="8">
    <source>
        <dbReference type="RuleBase" id="RU003905"/>
    </source>
</evidence>
<dbReference type="Proteomes" id="UP000321820">
    <property type="component" value="Chromosome"/>
</dbReference>
<evidence type="ECO:0000256" key="10">
    <source>
        <dbReference type="SAM" id="MobiDB-lite"/>
    </source>
</evidence>
<organism evidence="11 12">
    <name type="scientific">Terriglobus albidus</name>
    <dbReference type="NCBI Taxonomy" id="1592106"/>
    <lineage>
        <taxon>Bacteria</taxon>
        <taxon>Pseudomonadati</taxon>
        <taxon>Acidobacteriota</taxon>
        <taxon>Terriglobia</taxon>
        <taxon>Terriglobales</taxon>
        <taxon>Acidobacteriaceae</taxon>
        <taxon>Terriglobus</taxon>
    </lineage>
</organism>
<evidence type="ECO:0000313" key="12">
    <source>
        <dbReference type="Proteomes" id="UP000321820"/>
    </source>
</evidence>
<dbReference type="GO" id="GO:0006412">
    <property type="term" value="P:translation"/>
    <property type="evidence" value="ECO:0007669"/>
    <property type="project" value="UniProtKB-UniRule"/>
</dbReference>
<sequence length="247" mass="26241">MAVTGILGKKIGMTQVFDDKGEVHPITVLKAGPCVITQLKSLAKDGYEAAQIGLVEFVKASKVNKPMTGHFAKSNVPPVKFVKEVGLEASTPAAEGEGTNGVKAGDRIMVDIFADEKFVDVIGTSKGRGFAGVVRRHRFGGGPKSHGHMFQIQGSIGASSFPSRVFPGQRMPGHYGVDQVTVRNLRIRGIDIEENLLMVEGAVPGPRDGYVLISKAKHPPRERRGFGGSGTVDPLKASKKASAGKKK</sequence>
<evidence type="ECO:0000256" key="6">
    <source>
        <dbReference type="ARBA" id="ARBA00035243"/>
    </source>
</evidence>
<feature type="region of interest" description="Disordered" evidence="10">
    <location>
        <begin position="216"/>
        <end position="247"/>
    </location>
</feature>
<name>A0A5B9EB52_9BACT</name>
<reference evidence="11 12" key="1">
    <citation type="submission" date="2019-08" db="EMBL/GenBank/DDBJ databases">
        <title>Complete genome sequence of Terriglobus albidus strain ORNL.</title>
        <authorList>
            <person name="Podar M."/>
        </authorList>
    </citation>
    <scope>NUCLEOTIDE SEQUENCE [LARGE SCALE GENOMIC DNA]</scope>
    <source>
        <strain evidence="11 12">ORNL</strain>
    </source>
</reference>
<dbReference type="SUPFAM" id="SSF50447">
    <property type="entry name" value="Translation proteins"/>
    <property type="match status" value="1"/>
</dbReference>
<dbReference type="RefSeq" id="WP_147648590.1">
    <property type="nucleotide sequence ID" value="NZ_CP042806.1"/>
</dbReference>
<dbReference type="InterPro" id="IPR000597">
    <property type="entry name" value="Ribosomal_uL3"/>
</dbReference>